<dbReference type="PANTHER" id="PTHR45138:SF9">
    <property type="entry name" value="DIGUANYLATE CYCLASE DGCM-RELATED"/>
    <property type="match status" value="1"/>
</dbReference>
<evidence type="ECO:0000313" key="4">
    <source>
        <dbReference type="Proteomes" id="UP000297866"/>
    </source>
</evidence>
<dbReference type="CDD" id="cd01949">
    <property type="entry name" value="GGDEF"/>
    <property type="match status" value="1"/>
</dbReference>
<protein>
    <submittedName>
        <fullName evidence="3">GGDEF domain-containing protein</fullName>
    </submittedName>
</protein>
<keyword evidence="4" id="KW-1185">Reference proteome</keyword>
<sequence>MNPVSNPADAAASVALAPKPSIDELLAACEVSSMDGRHREGAEQAEEVLLRPGVTPTEQAYARHLLSLHRLRLGEHEASVKEGLLALEFLTGSGDLVRQSKLHCILALAFTETHLNETALRHAVSALDAARACDSPTLEFWALSRAGMVHEALGDPQYGLELGRQALALARTLDDPEARFAGLNNLGDACLTVARAQLAQGQSASLALQEALALVEESVHMAHEQAHSFWEMIARTNMVSILIVLKRYVEAREHAGLVKGLAQAQSSRYMELGNDAQLAEIVRAEGNLDEATTMMEAQLADPDAEQDPALIIKLHRSLYEMHKECGRFERALAHHEQMDARMLDMTVQTAGLQSQMLINTIEIEHAHHEAERSRIEAQMERIRAEELDHEAHTDPLTRLPNRRALDRELPPLMGDERAKPLCAAMIDLDHFKRVNDEYGHATGDQVLTAMSNLLRAVTRDTDMAVRVGGEEFLLIFAHTSLEQAELVCERLLASVRNYPWETIAPGLTCTVSAGVSQLKPFEVVSEWLARSDGALYEAKRGGRDRVSAAQG</sequence>
<dbReference type="SUPFAM" id="SSF48452">
    <property type="entry name" value="TPR-like"/>
    <property type="match status" value="1"/>
</dbReference>
<dbReference type="InterPro" id="IPR000160">
    <property type="entry name" value="GGDEF_dom"/>
</dbReference>
<comment type="caution">
    <text evidence="3">The sequence shown here is derived from an EMBL/GenBank/DDBJ whole genome shotgun (WGS) entry which is preliminary data.</text>
</comment>
<feature type="domain" description="GGDEF" evidence="2">
    <location>
        <begin position="419"/>
        <end position="551"/>
    </location>
</feature>
<reference evidence="3 4" key="1">
    <citation type="submission" date="2019-03" db="EMBL/GenBank/DDBJ databases">
        <title>Genomics of glacier-inhabiting Cryobacterium strains.</title>
        <authorList>
            <person name="Liu Q."/>
            <person name="Xin Y.-H."/>
        </authorList>
    </citation>
    <scope>NUCLEOTIDE SEQUENCE [LARGE SCALE GENOMIC DNA]</scope>
    <source>
        <strain evidence="3 4">Sr47</strain>
    </source>
</reference>
<gene>
    <name evidence="3" type="ORF">E3O23_15950</name>
</gene>
<dbReference type="Proteomes" id="UP000297866">
    <property type="component" value="Unassembled WGS sequence"/>
</dbReference>
<dbReference type="InterPro" id="IPR011990">
    <property type="entry name" value="TPR-like_helical_dom_sf"/>
</dbReference>
<dbReference type="InterPro" id="IPR043128">
    <property type="entry name" value="Rev_trsase/Diguanyl_cyclase"/>
</dbReference>
<dbReference type="RefSeq" id="WP_134492729.1">
    <property type="nucleotide sequence ID" value="NZ_SOEZ01000076.1"/>
</dbReference>
<dbReference type="OrthoDB" id="23692at2"/>
<dbReference type="SUPFAM" id="SSF55073">
    <property type="entry name" value="Nucleotide cyclase"/>
    <property type="match status" value="1"/>
</dbReference>
<dbReference type="InterPro" id="IPR029787">
    <property type="entry name" value="Nucleotide_cyclase"/>
</dbReference>
<dbReference type="PROSITE" id="PS50887">
    <property type="entry name" value="GGDEF"/>
    <property type="match status" value="1"/>
</dbReference>
<dbReference type="SMART" id="SM00267">
    <property type="entry name" value="GGDEF"/>
    <property type="match status" value="1"/>
</dbReference>
<accession>A0A4R8UBD2</accession>
<organism evidence="3 4">
    <name type="scientific">Cryobacterium tagatosivorans</name>
    <dbReference type="NCBI Taxonomy" id="1259199"/>
    <lineage>
        <taxon>Bacteria</taxon>
        <taxon>Bacillati</taxon>
        <taxon>Actinomycetota</taxon>
        <taxon>Actinomycetes</taxon>
        <taxon>Micrococcales</taxon>
        <taxon>Microbacteriaceae</taxon>
        <taxon>Cryobacterium</taxon>
    </lineage>
</organism>
<dbReference type="InterPro" id="IPR050469">
    <property type="entry name" value="Diguanylate_Cyclase"/>
</dbReference>
<evidence type="ECO:0000259" key="2">
    <source>
        <dbReference type="PROSITE" id="PS50887"/>
    </source>
</evidence>
<dbReference type="GO" id="GO:0052621">
    <property type="term" value="F:diguanylate cyclase activity"/>
    <property type="evidence" value="ECO:0007669"/>
    <property type="project" value="TreeGrafter"/>
</dbReference>
<dbReference type="Gene3D" id="1.25.40.10">
    <property type="entry name" value="Tetratricopeptide repeat domain"/>
    <property type="match status" value="1"/>
</dbReference>
<dbReference type="EMBL" id="SOEZ01000076">
    <property type="protein sequence ID" value="TFB46964.1"/>
    <property type="molecule type" value="Genomic_DNA"/>
</dbReference>
<dbReference type="PANTHER" id="PTHR45138">
    <property type="entry name" value="REGULATORY COMPONENTS OF SENSORY TRANSDUCTION SYSTEM"/>
    <property type="match status" value="1"/>
</dbReference>
<evidence type="ECO:0000256" key="1">
    <source>
        <dbReference type="SAM" id="Coils"/>
    </source>
</evidence>
<dbReference type="NCBIfam" id="TIGR00254">
    <property type="entry name" value="GGDEF"/>
    <property type="match status" value="1"/>
</dbReference>
<evidence type="ECO:0000313" key="3">
    <source>
        <dbReference type="EMBL" id="TFB46964.1"/>
    </source>
</evidence>
<proteinExistence type="predicted"/>
<feature type="coiled-coil region" evidence="1">
    <location>
        <begin position="358"/>
        <end position="385"/>
    </location>
</feature>
<dbReference type="AlphaFoldDB" id="A0A4R8UBD2"/>
<dbReference type="Gene3D" id="3.30.70.270">
    <property type="match status" value="1"/>
</dbReference>
<dbReference type="Pfam" id="PF00990">
    <property type="entry name" value="GGDEF"/>
    <property type="match status" value="1"/>
</dbReference>
<dbReference type="FunFam" id="3.30.70.270:FF:000001">
    <property type="entry name" value="Diguanylate cyclase domain protein"/>
    <property type="match status" value="1"/>
</dbReference>
<name>A0A4R8UBD2_9MICO</name>
<keyword evidence="1" id="KW-0175">Coiled coil</keyword>